<dbReference type="InterPro" id="IPR052893">
    <property type="entry name" value="TCS_response_regulator"/>
</dbReference>
<evidence type="ECO:0000256" key="1">
    <source>
        <dbReference type="PROSITE-ProRule" id="PRU00169"/>
    </source>
</evidence>
<dbReference type="InterPro" id="IPR011006">
    <property type="entry name" value="CheY-like_superfamily"/>
</dbReference>
<proteinExistence type="predicted"/>
<name>A0A6J4NVG8_9ACTN</name>
<dbReference type="SMART" id="SM00448">
    <property type="entry name" value="REC"/>
    <property type="match status" value="1"/>
</dbReference>
<dbReference type="AlphaFoldDB" id="A0A6J4NVG8"/>
<dbReference type="SUPFAM" id="SSF52172">
    <property type="entry name" value="CheY-like"/>
    <property type="match status" value="1"/>
</dbReference>
<feature type="modified residue" description="4-aspartylphosphate" evidence="1">
    <location>
        <position position="91"/>
    </location>
</feature>
<feature type="domain" description="Response regulatory" evidence="3">
    <location>
        <begin position="30"/>
        <end position="158"/>
    </location>
</feature>
<dbReference type="Gene3D" id="3.40.50.2300">
    <property type="match status" value="1"/>
</dbReference>
<reference evidence="4" key="1">
    <citation type="submission" date="2020-02" db="EMBL/GenBank/DDBJ databases">
        <authorList>
            <person name="Meier V. D."/>
        </authorList>
    </citation>
    <scope>NUCLEOTIDE SEQUENCE</scope>
    <source>
        <strain evidence="4">AVDCRST_MAG01</strain>
    </source>
</reference>
<dbReference type="CDD" id="cd17557">
    <property type="entry name" value="REC_Rcp-like"/>
    <property type="match status" value="1"/>
</dbReference>
<feature type="compositionally biased region" description="Basic and acidic residues" evidence="2">
    <location>
        <begin position="9"/>
        <end position="18"/>
    </location>
</feature>
<gene>
    <name evidence="4" type="ORF">AVDCRST_MAG01-01-839</name>
</gene>
<protein>
    <submittedName>
        <fullName evidence="4">Response regulator</fullName>
    </submittedName>
</protein>
<evidence type="ECO:0000313" key="4">
    <source>
        <dbReference type="EMBL" id="CAA9397980.1"/>
    </source>
</evidence>
<evidence type="ECO:0000256" key="2">
    <source>
        <dbReference type="SAM" id="MobiDB-lite"/>
    </source>
</evidence>
<keyword evidence="1" id="KW-0597">Phosphoprotein</keyword>
<dbReference type="Pfam" id="PF00072">
    <property type="entry name" value="Response_reg"/>
    <property type="match status" value="1"/>
</dbReference>
<accession>A0A6J4NVG8</accession>
<dbReference type="PANTHER" id="PTHR44520">
    <property type="entry name" value="RESPONSE REGULATOR RCP1-RELATED"/>
    <property type="match status" value="1"/>
</dbReference>
<dbReference type="GO" id="GO:0000160">
    <property type="term" value="P:phosphorelay signal transduction system"/>
    <property type="evidence" value="ECO:0007669"/>
    <property type="project" value="InterPro"/>
</dbReference>
<dbReference type="PROSITE" id="PS50110">
    <property type="entry name" value="RESPONSE_REGULATORY"/>
    <property type="match status" value="1"/>
</dbReference>
<feature type="region of interest" description="Disordered" evidence="2">
    <location>
        <begin position="1"/>
        <end position="21"/>
    </location>
</feature>
<organism evidence="4">
    <name type="scientific">uncultured Rubrobacteraceae bacterium</name>
    <dbReference type="NCBI Taxonomy" id="349277"/>
    <lineage>
        <taxon>Bacteria</taxon>
        <taxon>Bacillati</taxon>
        <taxon>Actinomycetota</taxon>
        <taxon>Rubrobacteria</taxon>
        <taxon>Rubrobacterales</taxon>
        <taxon>Rubrobacteraceae</taxon>
        <taxon>environmental samples</taxon>
    </lineage>
</organism>
<dbReference type="EMBL" id="CADCUW010000132">
    <property type="protein sequence ID" value="CAA9397980.1"/>
    <property type="molecule type" value="Genomic_DNA"/>
</dbReference>
<sequence>MPTGYTGQDTEKTREHGASRLGRRGVKERAILLVEDNPDDTLLMLRALAKNEVAGDVVVARDGVEALDYLFSSGRHAERPSDTMPRLILLDLKLPRLNGFEVLQRVRSDERTRLLPVVILTSSRERRDVLEGYGLGANSYVRKPVDFEQFLEVVRQLKLYWLGLNESPLQPA</sequence>
<dbReference type="PANTHER" id="PTHR44520:SF1">
    <property type="entry name" value="TWO-COMPONENT SYSTEM REGULATORY PROTEIN"/>
    <property type="match status" value="1"/>
</dbReference>
<dbReference type="InterPro" id="IPR001789">
    <property type="entry name" value="Sig_transdc_resp-reg_receiver"/>
</dbReference>
<evidence type="ECO:0000259" key="3">
    <source>
        <dbReference type="PROSITE" id="PS50110"/>
    </source>
</evidence>